<gene>
    <name evidence="2" type="ORF">BE08_45000</name>
</gene>
<evidence type="ECO:0000313" key="2">
    <source>
        <dbReference type="EMBL" id="KYF54935.1"/>
    </source>
</evidence>
<dbReference type="Pfam" id="PF01695">
    <property type="entry name" value="IstB_IS21"/>
    <property type="match status" value="1"/>
</dbReference>
<protein>
    <recommendedName>
        <fullName evidence="1">AAA+ ATPase domain-containing protein</fullName>
    </recommendedName>
</protein>
<organism evidence="2 3">
    <name type="scientific">Sorangium cellulosum</name>
    <name type="common">Polyangium cellulosum</name>
    <dbReference type="NCBI Taxonomy" id="56"/>
    <lineage>
        <taxon>Bacteria</taxon>
        <taxon>Pseudomonadati</taxon>
        <taxon>Myxococcota</taxon>
        <taxon>Polyangia</taxon>
        <taxon>Polyangiales</taxon>
        <taxon>Polyangiaceae</taxon>
        <taxon>Sorangium</taxon>
    </lineage>
</organism>
<evidence type="ECO:0000259" key="1">
    <source>
        <dbReference type="SMART" id="SM00382"/>
    </source>
</evidence>
<dbReference type="GO" id="GO:0006260">
    <property type="term" value="P:DNA replication"/>
    <property type="evidence" value="ECO:0007669"/>
    <property type="project" value="TreeGrafter"/>
</dbReference>
<dbReference type="Proteomes" id="UP000075420">
    <property type="component" value="Unassembled WGS sequence"/>
</dbReference>
<dbReference type="AlphaFoldDB" id="A0A150PGY2"/>
<accession>A0A150PGY2</accession>
<dbReference type="PANTHER" id="PTHR30050:SF4">
    <property type="entry name" value="ATP-BINDING PROTEIN RV3427C IN INSERTION SEQUENCE-RELATED"/>
    <property type="match status" value="1"/>
</dbReference>
<dbReference type="EMBL" id="JELY01001679">
    <property type="protein sequence ID" value="KYF54935.1"/>
    <property type="molecule type" value="Genomic_DNA"/>
</dbReference>
<dbReference type="InterPro" id="IPR003593">
    <property type="entry name" value="AAA+_ATPase"/>
</dbReference>
<dbReference type="CDD" id="cd00009">
    <property type="entry name" value="AAA"/>
    <property type="match status" value="1"/>
</dbReference>
<proteinExistence type="predicted"/>
<dbReference type="PIRSF" id="PIRSF003073">
    <property type="entry name" value="DNAC_TnpB_IstB"/>
    <property type="match status" value="1"/>
</dbReference>
<dbReference type="PANTHER" id="PTHR30050">
    <property type="entry name" value="CHROMOSOMAL REPLICATION INITIATOR PROTEIN DNAA"/>
    <property type="match status" value="1"/>
</dbReference>
<dbReference type="InterPro" id="IPR028350">
    <property type="entry name" value="DNAC/IstB-like"/>
</dbReference>
<evidence type="ECO:0000313" key="3">
    <source>
        <dbReference type="Proteomes" id="UP000075420"/>
    </source>
</evidence>
<sequence>MTDLTPNETKDRLKSLGLFGLLACWEQLADKPWLGEVLAIEERERHKRSLERRLKNSRVAAFKPMTDFDWSWPKKIDREAVDDLFAPGFLATGHNAVLVGPNGVGKTMILKNVAHQAVVRGHTVRFSTASDMLADLAAQESSAALARRLRRYTVPALLCIDEVGYLSYDSRYADLLFEVVTRRYDAQKPILLSTNKAFADWGQVFPHAACVVTLVDRLVHRAEVIEIEAESYRLKEAKELSATRTKQRRTKKH</sequence>
<dbReference type="SUPFAM" id="SSF52540">
    <property type="entry name" value="P-loop containing nucleoside triphosphate hydrolases"/>
    <property type="match status" value="1"/>
</dbReference>
<dbReference type="InterPro" id="IPR027417">
    <property type="entry name" value="P-loop_NTPase"/>
</dbReference>
<comment type="caution">
    <text evidence="2">The sequence shown here is derived from an EMBL/GenBank/DDBJ whole genome shotgun (WGS) entry which is preliminary data.</text>
</comment>
<dbReference type="SMART" id="SM00382">
    <property type="entry name" value="AAA"/>
    <property type="match status" value="1"/>
</dbReference>
<dbReference type="GO" id="GO:0005524">
    <property type="term" value="F:ATP binding"/>
    <property type="evidence" value="ECO:0007669"/>
    <property type="project" value="InterPro"/>
</dbReference>
<dbReference type="InterPro" id="IPR002611">
    <property type="entry name" value="IstB_ATP-bd"/>
</dbReference>
<dbReference type="Gene3D" id="3.40.50.300">
    <property type="entry name" value="P-loop containing nucleotide triphosphate hydrolases"/>
    <property type="match status" value="1"/>
</dbReference>
<feature type="domain" description="AAA+ ATPase" evidence="1">
    <location>
        <begin position="92"/>
        <end position="226"/>
    </location>
</feature>
<name>A0A150PGY2_SORCE</name>
<reference evidence="2 3" key="1">
    <citation type="submission" date="2014-02" db="EMBL/GenBank/DDBJ databases">
        <title>The small core and large imbalanced accessory genome model reveals a collaborative survival strategy of Sorangium cellulosum strains in nature.</title>
        <authorList>
            <person name="Han K."/>
            <person name="Peng R."/>
            <person name="Blom J."/>
            <person name="Li Y.-Z."/>
        </authorList>
    </citation>
    <scope>NUCLEOTIDE SEQUENCE [LARGE SCALE GENOMIC DNA]</scope>
    <source>
        <strain evidence="2 3">So0157-25</strain>
    </source>
</reference>